<feature type="transmembrane region" description="Helical" evidence="1">
    <location>
        <begin position="55"/>
        <end position="75"/>
    </location>
</feature>
<sequence>MLCSFAFLTFLCLSLPVISLVSFLFSSLFPASSLLSLLSLRLSLRICFSYFSLPLPQFLSLLDFLCGVLLSLLGAKVKTHTVKRCFAVCDLSGEVTTFSEVLAGDETGTIKLELHGEEQRTACRPGSVVLLLRATTAQVAGEMSLRILPRVGGAILPAEKEINIIPSEGPCLSDVPLLSLNAAVI</sequence>
<keyword evidence="1 2" id="KW-0812">Transmembrane</keyword>
<dbReference type="Gene3D" id="2.40.50.140">
    <property type="entry name" value="Nucleic acid-binding proteins"/>
    <property type="match status" value="1"/>
</dbReference>
<dbReference type="EMBL" id="AFYV02000691">
    <property type="protein sequence ID" value="KFG64266.1"/>
    <property type="molecule type" value="Genomic_DNA"/>
</dbReference>
<proteinExistence type="predicted"/>
<dbReference type="VEuPathDB" id="ToxoDB:TGRUB_249698"/>
<name>A0A086M5U8_TOXGO</name>
<gene>
    <name evidence="2" type="ORF">TGRUB_249698</name>
</gene>
<reference evidence="2 3" key="1">
    <citation type="submission" date="2014-05" db="EMBL/GenBank/DDBJ databases">
        <authorList>
            <person name="Sibley D."/>
            <person name="Venepally P."/>
            <person name="Karamycheva S."/>
            <person name="Hadjithomas M."/>
            <person name="Khan A."/>
            <person name="Brunk B."/>
            <person name="Roos D."/>
            <person name="Caler E."/>
            <person name="Lorenzi H."/>
        </authorList>
    </citation>
    <scope>NUCLEOTIDE SEQUENCE [LARGE SCALE GENOMIC DNA]</scope>
    <source>
        <strain evidence="2 3">RUB</strain>
    </source>
</reference>
<evidence type="ECO:0000313" key="2">
    <source>
        <dbReference type="EMBL" id="KFG64266.1"/>
    </source>
</evidence>
<protein>
    <submittedName>
        <fullName evidence="2">Putative transmembrane protein</fullName>
    </submittedName>
</protein>
<accession>A0A086M5U8</accession>
<dbReference type="InterPro" id="IPR012340">
    <property type="entry name" value="NA-bd_OB-fold"/>
</dbReference>
<keyword evidence="1" id="KW-1133">Transmembrane helix</keyword>
<organism evidence="2 3">
    <name type="scientific">Toxoplasma gondii RUB</name>
    <dbReference type="NCBI Taxonomy" id="935652"/>
    <lineage>
        <taxon>Eukaryota</taxon>
        <taxon>Sar</taxon>
        <taxon>Alveolata</taxon>
        <taxon>Apicomplexa</taxon>
        <taxon>Conoidasida</taxon>
        <taxon>Coccidia</taxon>
        <taxon>Eucoccidiorida</taxon>
        <taxon>Eimeriorina</taxon>
        <taxon>Sarcocystidae</taxon>
        <taxon>Toxoplasma</taxon>
    </lineage>
</organism>
<keyword evidence="1" id="KW-0472">Membrane</keyword>
<dbReference type="SUPFAM" id="SSF50249">
    <property type="entry name" value="Nucleic acid-binding proteins"/>
    <property type="match status" value="1"/>
</dbReference>
<comment type="caution">
    <text evidence="2">The sequence shown here is derived from an EMBL/GenBank/DDBJ whole genome shotgun (WGS) entry which is preliminary data.</text>
</comment>
<dbReference type="AlphaFoldDB" id="A0A086M5U8"/>
<evidence type="ECO:0000313" key="3">
    <source>
        <dbReference type="Proteomes" id="UP000028834"/>
    </source>
</evidence>
<dbReference type="Proteomes" id="UP000028834">
    <property type="component" value="Unassembled WGS sequence"/>
</dbReference>
<evidence type="ECO:0000256" key="1">
    <source>
        <dbReference type="SAM" id="Phobius"/>
    </source>
</evidence>
<dbReference type="OrthoDB" id="2274046at2759"/>